<dbReference type="InterPro" id="IPR009606">
    <property type="entry name" value="DEAL/Modifying_wall_lignin1/2"/>
</dbReference>
<comment type="subcellular location">
    <subcellularLocation>
        <location evidence="1">Endomembrane system</location>
        <topology evidence="1">Multi-pass membrane protein</topology>
    </subcellularLocation>
</comment>
<feature type="transmembrane region" description="Helical" evidence="7">
    <location>
        <begin position="122"/>
        <end position="150"/>
    </location>
</feature>
<keyword evidence="3" id="KW-0732">Signal</keyword>
<evidence type="ECO:0000256" key="1">
    <source>
        <dbReference type="ARBA" id="ARBA00004127"/>
    </source>
</evidence>
<dbReference type="Pfam" id="PF06749">
    <property type="entry name" value="DUF1218"/>
    <property type="match status" value="1"/>
</dbReference>
<dbReference type="PANTHER" id="PTHR31769">
    <property type="entry name" value="OS07G0462200 PROTEIN-RELATED"/>
    <property type="match status" value="1"/>
</dbReference>
<dbReference type="Gramene" id="OIW18401">
    <property type="protein sequence ID" value="OIW18401"/>
    <property type="gene ID" value="TanjilG_31541"/>
</dbReference>
<evidence type="ECO:0000313" key="9">
    <source>
        <dbReference type="Proteomes" id="UP000188354"/>
    </source>
</evidence>
<evidence type="ECO:0000313" key="8">
    <source>
        <dbReference type="EMBL" id="OIW18401.1"/>
    </source>
</evidence>
<evidence type="ECO:0000256" key="3">
    <source>
        <dbReference type="ARBA" id="ARBA00022729"/>
    </source>
</evidence>
<accession>A0A4P1RUE6</accession>
<evidence type="ECO:0000256" key="4">
    <source>
        <dbReference type="ARBA" id="ARBA00022989"/>
    </source>
</evidence>
<feature type="transmembrane region" description="Helical" evidence="7">
    <location>
        <begin position="21"/>
        <end position="44"/>
    </location>
</feature>
<keyword evidence="5 7" id="KW-0472">Membrane</keyword>
<feature type="transmembrane region" description="Helical" evidence="7">
    <location>
        <begin position="77"/>
        <end position="102"/>
    </location>
</feature>
<dbReference type="EMBL" id="CM007361">
    <property type="protein sequence ID" value="OIW18401.1"/>
    <property type="molecule type" value="Genomic_DNA"/>
</dbReference>
<protein>
    <recommendedName>
        <fullName evidence="10">Transmembrane protein</fullName>
    </recommendedName>
</protein>
<keyword evidence="2 7" id="KW-0812">Transmembrane</keyword>
<feature type="transmembrane region" description="Helical" evidence="7">
    <location>
        <begin position="171"/>
        <end position="195"/>
    </location>
</feature>
<name>A0A4P1RUE6_LUPAN</name>
<dbReference type="GO" id="GO:0012505">
    <property type="term" value="C:endomembrane system"/>
    <property type="evidence" value="ECO:0007669"/>
    <property type="project" value="UniProtKB-SubCell"/>
</dbReference>
<dbReference type="InterPro" id="IPR052222">
    <property type="entry name" value="DESIGUAL"/>
</dbReference>
<evidence type="ECO:0000256" key="6">
    <source>
        <dbReference type="ARBA" id="ARBA00029467"/>
    </source>
</evidence>
<comment type="similarity">
    <text evidence="6">Belongs to the DESIGUAL family.</text>
</comment>
<sequence length="242" mass="26183">MAVTHADLEPNSGTTVLRSKIGTLLMVLLTILLGLFCFILCLIAEVKRSKVTWMNIGENEKGGSSECVYNGSGKMPLLCATCAFVALAIVKIVEHTCLLIAVSKSSPVLLNLDPDSASVKSLTFQAGFFYTTAWICFAVAEILLLLGVLVESGHLKNWSMPRKSCLIIREGIFSSAGVFAVITVFLASGLCLTTLHAQRISQDLENVQRDSSVIHVSNPTWLQQQHIATVTKENLATTRGTL</sequence>
<evidence type="ECO:0000256" key="7">
    <source>
        <dbReference type="SAM" id="Phobius"/>
    </source>
</evidence>
<evidence type="ECO:0008006" key="10">
    <source>
        <dbReference type="Google" id="ProtNLM"/>
    </source>
</evidence>
<keyword evidence="9" id="KW-1185">Reference proteome</keyword>
<dbReference type="AlphaFoldDB" id="A0A4P1RUE6"/>
<organism evidence="8 9">
    <name type="scientific">Lupinus angustifolius</name>
    <name type="common">Narrow-leaved blue lupine</name>
    <dbReference type="NCBI Taxonomy" id="3871"/>
    <lineage>
        <taxon>Eukaryota</taxon>
        <taxon>Viridiplantae</taxon>
        <taxon>Streptophyta</taxon>
        <taxon>Embryophyta</taxon>
        <taxon>Tracheophyta</taxon>
        <taxon>Spermatophyta</taxon>
        <taxon>Magnoliopsida</taxon>
        <taxon>eudicotyledons</taxon>
        <taxon>Gunneridae</taxon>
        <taxon>Pentapetalae</taxon>
        <taxon>rosids</taxon>
        <taxon>fabids</taxon>
        <taxon>Fabales</taxon>
        <taxon>Fabaceae</taxon>
        <taxon>Papilionoideae</taxon>
        <taxon>50 kb inversion clade</taxon>
        <taxon>genistoids sensu lato</taxon>
        <taxon>core genistoids</taxon>
        <taxon>Genisteae</taxon>
        <taxon>Lupinus</taxon>
    </lineage>
</organism>
<dbReference type="Proteomes" id="UP000188354">
    <property type="component" value="Chromosome LG01"/>
</dbReference>
<proteinExistence type="inferred from homology"/>
<gene>
    <name evidence="8" type="ORF">TanjilG_31541</name>
</gene>
<dbReference type="STRING" id="3871.A0A4P1RUE6"/>
<evidence type="ECO:0000256" key="5">
    <source>
        <dbReference type="ARBA" id="ARBA00023136"/>
    </source>
</evidence>
<keyword evidence="4 7" id="KW-1133">Transmembrane helix</keyword>
<reference evidence="8 9" key="1">
    <citation type="journal article" date="2017" name="Plant Biotechnol. J.">
        <title>A comprehensive draft genome sequence for lupin (Lupinus angustifolius), an emerging health food: insights into plant-microbe interactions and legume evolution.</title>
        <authorList>
            <person name="Hane J.K."/>
            <person name="Ming Y."/>
            <person name="Kamphuis L.G."/>
            <person name="Nelson M.N."/>
            <person name="Garg G."/>
            <person name="Atkins C.A."/>
            <person name="Bayer P.E."/>
            <person name="Bravo A."/>
            <person name="Bringans S."/>
            <person name="Cannon S."/>
            <person name="Edwards D."/>
            <person name="Foley R."/>
            <person name="Gao L.L."/>
            <person name="Harrison M.J."/>
            <person name="Huang W."/>
            <person name="Hurgobin B."/>
            <person name="Li S."/>
            <person name="Liu C.W."/>
            <person name="McGrath A."/>
            <person name="Morahan G."/>
            <person name="Murray J."/>
            <person name="Weller J."/>
            <person name="Jian J."/>
            <person name="Singh K.B."/>
        </authorList>
    </citation>
    <scope>NUCLEOTIDE SEQUENCE [LARGE SCALE GENOMIC DNA]</scope>
    <source>
        <strain evidence="9">cv. Tanjil</strain>
        <tissue evidence="8">Whole plant</tissue>
    </source>
</reference>
<evidence type="ECO:0000256" key="2">
    <source>
        <dbReference type="ARBA" id="ARBA00022692"/>
    </source>
</evidence>